<accession>G3JR77</accession>
<dbReference type="Proteomes" id="UP000001610">
    <property type="component" value="Unassembled WGS sequence"/>
</dbReference>
<proteinExistence type="predicted"/>
<dbReference type="KEGG" id="cmt:CCM_08416"/>
<evidence type="ECO:0000313" key="1">
    <source>
        <dbReference type="EMBL" id="EGX88373.1"/>
    </source>
</evidence>
<name>G3JR77_CORMM</name>
<keyword evidence="2" id="KW-1185">Reference proteome</keyword>
<protein>
    <submittedName>
        <fullName evidence="1">Uncharacterized protein</fullName>
    </submittedName>
</protein>
<dbReference type="InParanoid" id="G3JR77"/>
<dbReference type="GeneID" id="18170424"/>
<dbReference type="HOGENOM" id="CLU_2941633_0_0_1"/>
<evidence type="ECO:0000313" key="2">
    <source>
        <dbReference type="Proteomes" id="UP000001610"/>
    </source>
</evidence>
<dbReference type="RefSeq" id="XP_006673618.1">
    <property type="nucleotide sequence ID" value="XM_006673555.1"/>
</dbReference>
<organism evidence="1 2">
    <name type="scientific">Cordyceps militaris (strain CM01)</name>
    <name type="common">Caterpillar fungus</name>
    <dbReference type="NCBI Taxonomy" id="983644"/>
    <lineage>
        <taxon>Eukaryota</taxon>
        <taxon>Fungi</taxon>
        <taxon>Dikarya</taxon>
        <taxon>Ascomycota</taxon>
        <taxon>Pezizomycotina</taxon>
        <taxon>Sordariomycetes</taxon>
        <taxon>Hypocreomycetidae</taxon>
        <taxon>Hypocreales</taxon>
        <taxon>Cordycipitaceae</taxon>
        <taxon>Cordyceps</taxon>
    </lineage>
</organism>
<dbReference type="EMBL" id="JH126405">
    <property type="protein sequence ID" value="EGX88373.1"/>
    <property type="molecule type" value="Genomic_DNA"/>
</dbReference>
<dbReference type="VEuPathDB" id="FungiDB:CCM_08416"/>
<reference evidence="1 2" key="1">
    <citation type="journal article" date="2011" name="Genome Biol.">
        <title>Genome sequence of the insect pathogenic fungus Cordyceps militaris, a valued traditional Chinese medicine.</title>
        <authorList>
            <person name="Zheng P."/>
            <person name="Xia Y."/>
            <person name="Xiao G."/>
            <person name="Xiong C."/>
            <person name="Hu X."/>
            <person name="Zhang S."/>
            <person name="Zheng H."/>
            <person name="Huang Y."/>
            <person name="Zhou Y."/>
            <person name="Wang S."/>
            <person name="Zhao G.P."/>
            <person name="Liu X."/>
            <person name="St Leger R.J."/>
            <person name="Wang C."/>
        </authorList>
    </citation>
    <scope>NUCLEOTIDE SEQUENCE [LARGE SCALE GENOMIC DNA]</scope>
    <source>
        <strain evidence="1 2">CM01</strain>
    </source>
</reference>
<dbReference type="AlphaFoldDB" id="G3JR77"/>
<sequence length="60" mass="6616">MALHQRSRGAWHHWAPSKKRPVLAKIFNHSPDNADKGLLAPNVEGGRETAEGEAWVTCVS</sequence>
<gene>
    <name evidence="1" type="ORF">CCM_08416</name>
</gene>